<keyword evidence="3" id="KW-1185">Reference proteome</keyword>
<dbReference type="Pfam" id="PF13961">
    <property type="entry name" value="DUF4219"/>
    <property type="match status" value="1"/>
</dbReference>
<gene>
    <name evidence="2" type="ORF">OBBRIDRAFT_741206</name>
</gene>
<sequence>MTGTSTAMKNTSSHLYNVSSLEDDGSNFQIWKYHIKTVLQIQDLWTVVNSADPKP</sequence>
<dbReference type="EMBL" id="KV722647">
    <property type="protein sequence ID" value="OCH84668.1"/>
    <property type="molecule type" value="Genomic_DNA"/>
</dbReference>
<evidence type="ECO:0000259" key="1">
    <source>
        <dbReference type="Pfam" id="PF13961"/>
    </source>
</evidence>
<reference evidence="2 3" key="1">
    <citation type="submission" date="2016-07" db="EMBL/GenBank/DDBJ databases">
        <title>Draft genome of the white-rot fungus Obba rivulosa 3A-2.</title>
        <authorList>
            <consortium name="DOE Joint Genome Institute"/>
            <person name="Miettinen O."/>
            <person name="Riley R."/>
            <person name="Acob R."/>
            <person name="Barry K."/>
            <person name="Cullen D."/>
            <person name="De Vries R."/>
            <person name="Hainaut M."/>
            <person name="Hatakka A."/>
            <person name="Henrissat B."/>
            <person name="Hilden K."/>
            <person name="Kuo R."/>
            <person name="Labutti K."/>
            <person name="Lipzen A."/>
            <person name="Makela M.R."/>
            <person name="Sandor L."/>
            <person name="Spatafora J.W."/>
            <person name="Grigoriev I.V."/>
            <person name="Hibbett D.S."/>
        </authorList>
    </citation>
    <scope>NUCLEOTIDE SEQUENCE [LARGE SCALE GENOMIC DNA]</scope>
    <source>
        <strain evidence="2 3">3A-2</strain>
    </source>
</reference>
<name>A0A8E2AIB0_9APHY</name>
<evidence type="ECO:0000313" key="3">
    <source>
        <dbReference type="Proteomes" id="UP000250043"/>
    </source>
</evidence>
<dbReference type="Proteomes" id="UP000250043">
    <property type="component" value="Unassembled WGS sequence"/>
</dbReference>
<organism evidence="2 3">
    <name type="scientific">Obba rivulosa</name>
    <dbReference type="NCBI Taxonomy" id="1052685"/>
    <lineage>
        <taxon>Eukaryota</taxon>
        <taxon>Fungi</taxon>
        <taxon>Dikarya</taxon>
        <taxon>Basidiomycota</taxon>
        <taxon>Agaricomycotina</taxon>
        <taxon>Agaricomycetes</taxon>
        <taxon>Polyporales</taxon>
        <taxon>Gelatoporiaceae</taxon>
        <taxon>Obba</taxon>
    </lineage>
</organism>
<feature type="domain" description="DUF4219" evidence="1">
    <location>
        <begin position="24"/>
        <end position="49"/>
    </location>
</feature>
<protein>
    <recommendedName>
        <fullName evidence="1">DUF4219 domain-containing protein</fullName>
    </recommendedName>
</protein>
<feature type="non-terminal residue" evidence="2">
    <location>
        <position position="55"/>
    </location>
</feature>
<proteinExistence type="predicted"/>
<dbReference type="AlphaFoldDB" id="A0A8E2AIB0"/>
<dbReference type="InterPro" id="IPR025314">
    <property type="entry name" value="DUF4219"/>
</dbReference>
<accession>A0A8E2AIB0</accession>
<dbReference type="OrthoDB" id="2802317at2759"/>
<evidence type="ECO:0000313" key="2">
    <source>
        <dbReference type="EMBL" id="OCH84668.1"/>
    </source>
</evidence>